<keyword evidence="7" id="KW-1185">Reference proteome</keyword>
<evidence type="ECO:0000256" key="3">
    <source>
        <dbReference type="ARBA" id="ARBA00022801"/>
    </source>
</evidence>
<keyword evidence="4" id="KW-0788">Thiol protease</keyword>
<keyword evidence="5" id="KW-1133">Transmembrane helix</keyword>
<evidence type="ECO:0000259" key="6">
    <source>
        <dbReference type="SMART" id="SM00645"/>
    </source>
</evidence>
<gene>
    <name evidence="8" type="primary">LOC113783908</name>
</gene>
<protein>
    <submittedName>
        <fullName evidence="8">Zingipain-1-like</fullName>
    </submittedName>
</protein>
<sequence>MNGSYEIPPNVDWRLKRPSKSMWLWILLAFSAVTAVEGILKISGGPLISLSRQQLVDCDDLNYGCEYGNISTAFKYIIKNKGLVEGEEYPYESVKGTCRSSGFKSHSPISDYHRVVPSESYLQQAVAKQLVSGSGFHFRINYFLR</sequence>
<feature type="transmembrane region" description="Helical" evidence="5">
    <location>
        <begin position="22"/>
        <end position="40"/>
    </location>
</feature>
<dbReference type="InterPro" id="IPR013128">
    <property type="entry name" value="Peptidase_C1A"/>
</dbReference>
<reference evidence="8" key="2">
    <citation type="submission" date="2025-08" db="UniProtKB">
        <authorList>
            <consortium name="RefSeq"/>
        </authorList>
    </citation>
    <scope>IDENTIFICATION</scope>
    <source>
        <tissue evidence="8">Etiolated seedlings</tissue>
    </source>
</reference>
<dbReference type="GeneID" id="113783908"/>
<keyword evidence="5" id="KW-0472">Membrane</keyword>
<dbReference type="RefSeq" id="XP_027192999.1">
    <property type="nucleotide sequence ID" value="XM_027337198.1"/>
</dbReference>
<proteinExistence type="inferred from homology"/>
<evidence type="ECO:0000256" key="2">
    <source>
        <dbReference type="ARBA" id="ARBA00022670"/>
    </source>
</evidence>
<dbReference type="InterPro" id="IPR000668">
    <property type="entry name" value="Peptidase_C1A_C"/>
</dbReference>
<dbReference type="PaxDb" id="3827-XP_004488871.1"/>
<dbReference type="Proteomes" id="UP000087171">
    <property type="component" value="Chromosome Ca1"/>
</dbReference>
<keyword evidence="2" id="KW-0645">Protease</keyword>
<dbReference type="SMART" id="SM00645">
    <property type="entry name" value="Pept_C1"/>
    <property type="match status" value="1"/>
</dbReference>
<comment type="similarity">
    <text evidence="1">Belongs to the peptidase C1 family.</text>
</comment>
<dbReference type="Pfam" id="PF00112">
    <property type="entry name" value="Peptidase_C1"/>
    <property type="match status" value="1"/>
</dbReference>
<evidence type="ECO:0000313" key="8">
    <source>
        <dbReference type="RefSeq" id="XP_027192999.1"/>
    </source>
</evidence>
<dbReference type="KEGG" id="cam:113783908"/>
<dbReference type="AlphaFoldDB" id="A0A3Q7XH87"/>
<keyword evidence="5" id="KW-0812">Transmembrane</keyword>
<dbReference type="InterPro" id="IPR038765">
    <property type="entry name" value="Papain-like_cys_pep_sf"/>
</dbReference>
<reference evidence="7" key="1">
    <citation type="journal article" date="2013" name="Nat. Biotechnol.">
        <title>Draft genome sequence of chickpea (Cicer arietinum) provides a resource for trait improvement.</title>
        <authorList>
            <person name="Varshney R.K."/>
            <person name="Song C."/>
            <person name="Saxena R.K."/>
            <person name="Azam S."/>
            <person name="Yu S."/>
            <person name="Sharpe A.G."/>
            <person name="Cannon S."/>
            <person name="Baek J."/>
            <person name="Rosen B.D."/>
            <person name="Tar'an B."/>
            <person name="Millan T."/>
            <person name="Zhang X."/>
            <person name="Ramsay L.D."/>
            <person name="Iwata A."/>
            <person name="Wang Y."/>
            <person name="Nelson W."/>
            <person name="Farmer A.D."/>
            <person name="Gaur P.M."/>
            <person name="Soderlund C."/>
            <person name="Penmetsa R.V."/>
            <person name="Xu C."/>
            <person name="Bharti A.K."/>
            <person name="He W."/>
            <person name="Winter P."/>
            <person name="Zhao S."/>
            <person name="Hane J.K."/>
            <person name="Carrasquilla-Garcia N."/>
            <person name="Condie J.A."/>
            <person name="Upadhyaya H.D."/>
            <person name="Luo M.C."/>
            <person name="Thudi M."/>
            <person name="Gowda C.L."/>
            <person name="Singh N.P."/>
            <person name="Lichtenzveig J."/>
            <person name="Gali K.K."/>
            <person name="Rubio J."/>
            <person name="Nadarajan N."/>
            <person name="Dolezel J."/>
            <person name="Bansal K.C."/>
            <person name="Xu X."/>
            <person name="Edwards D."/>
            <person name="Zhang G."/>
            <person name="Kahl G."/>
            <person name="Gil J."/>
            <person name="Singh K.B."/>
            <person name="Datta S.K."/>
            <person name="Jackson S.A."/>
            <person name="Wang J."/>
            <person name="Cook D.R."/>
        </authorList>
    </citation>
    <scope>NUCLEOTIDE SEQUENCE [LARGE SCALE GENOMIC DNA]</scope>
    <source>
        <strain evidence="7">cv. CDC Frontier</strain>
    </source>
</reference>
<dbReference type="SUPFAM" id="SSF54001">
    <property type="entry name" value="Cysteine proteinases"/>
    <property type="match status" value="1"/>
</dbReference>
<keyword evidence="3" id="KW-0378">Hydrolase</keyword>
<accession>A0A3Q7XH87</accession>
<organism evidence="7 8">
    <name type="scientific">Cicer arietinum</name>
    <name type="common">Chickpea</name>
    <name type="synonym">Garbanzo</name>
    <dbReference type="NCBI Taxonomy" id="3827"/>
    <lineage>
        <taxon>Eukaryota</taxon>
        <taxon>Viridiplantae</taxon>
        <taxon>Streptophyta</taxon>
        <taxon>Embryophyta</taxon>
        <taxon>Tracheophyta</taxon>
        <taxon>Spermatophyta</taxon>
        <taxon>Magnoliopsida</taxon>
        <taxon>eudicotyledons</taxon>
        <taxon>Gunneridae</taxon>
        <taxon>Pentapetalae</taxon>
        <taxon>rosids</taxon>
        <taxon>fabids</taxon>
        <taxon>Fabales</taxon>
        <taxon>Fabaceae</taxon>
        <taxon>Papilionoideae</taxon>
        <taxon>50 kb inversion clade</taxon>
        <taxon>NPAAA clade</taxon>
        <taxon>Hologalegina</taxon>
        <taxon>IRL clade</taxon>
        <taxon>Cicereae</taxon>
        <taxon>Cicer</taxon>
    </lineage>
</organism>
<evidence type="ECO:0000256" key="1">
    <source>
        <dbReference type="ARBA" id="ARBA00008455"/>
    </source>
</evidence>
<dbReference type="GO" id="GO:0008234">
    <property type="term" value="F:cysteine-type peptidase activity"/>
    <property type="evidence" value="ECO:0007669"/>
    <property type="project" value="UniProtKB-KW"/>
</dbReference>
<feature type="domain" description="Peptidase C1A papain C-terminal" evidence="6">
    <location>
        <begin position="7"/>
        <end position="144"/>
    </location>
</feature>
<evidence type="ECO:0000256" key="5">
    <source>
        <dbReference type="SAM" id="Phobius"/>
    </source>
</evidence>
<dbReference type="Gene3D" id="3.90.70.10">
    <property type="entry name" value="Cysteine proteinases"/>
    <property type="match status" value="1"/>
</dbReference>
<name>A0A3Q7XH87_CICAR</name>
<dbReference type="OrthoDB" id="689138at2759"/>
<evidence type="ECO:0000256" key="4">
    <source>
        <dbReference type="ARBA" id="ARBA00022807"/>
    </source>
</evidence>
<evidence type="ECO:0000313" key="7">
    <source>
        <dbReference type="Proteomes" id="UP000087171"/>
    </source>
</evidence>
<dbReference type="GO" id="GO:0006508">
    <property type="term" value="P:proteolysis"/>
    <property type="evidence" value="ECO:0007669"/>
    <property type="project" value="UniProtKB-KW"/>
</dbReference>
<dbReference type="PANTHER" id="PTHR12411">
    <property type="entry name" value="CYSTEINE PROTEASE FAMILY C1-RELATED"/>
    <property type="match status" value="1"/>
</dbReference>